<dbReference type="PANTHER" id="PTHR31528:SF3">
    <property type="entry name" value="THIAMINE BIOSYNTHESIS PROTEIN HI_0357-RELATED"/>
    <property type="match status" value="1"/>
</dbReference>
<dbReference type="PANTHER" id="PTHR31528">
    <property type="entry name" value="4-AMINO-5-HYDROXYMETHYL-2-METHYLPYRIMIDINE PHOSPHATE SYNTHASE THI11-RELATED"/>
    <property type="match status" value="1"/>
</dbReference>
<reference evidence="2 3" key="1">
    <citation type="journal article" date="2020" name="Int. J. Syst. Evol. Microbiol.">
        <title>Novel acetic acid bacteria from cider fermentations: Acetobacter conturbans sp. nov. and Acetobacter fallax sp. nov.</title>
        <authorList>
            <person name="Sombolestani A.S."/>
            <person name="Cleenwerck I."/>
            <person name="Cnockaert M."/>
            <person name="Borremans W."/>
            <person name="Wieme A.D."/>
            <person name="De Vuyst L."/>
            <person name="Vandamme P."/>
        </authorList>
    </citation>
    <scope>NUCLEOTIDE SEQUENCE [LARGE SCALE GENOMIC DNA]</scope>
    <source>
        <strain evidence="2 3">LMG 30640</strain>
    </source>
</reference>
<keyword evidence="3" id="KW-1185">Reference proteome</keyword>
<dbReference type="InterPro" id="IPR027939">
    <property type="entry name" value="NMT1/THI5"/>
</dbReference>
<protein>
    <submittedName>
        <fullName evidence="2">ABC transporter substrate-binding protein</fullName>
    </submittedName>
</protein>
<dbReference type="PROSITE" id="PS51318">
    <property type="entry name" value="TAT"/>
    <property type="match status" value="1"/>
</dbReference>
<name>A0ABX0JLL0_9PROT</name>
<sequence>MALLSRRTFLAASGSGLAVAGAGLSPYQARAEGLKPVRLTLSWFAQAPVGGFFQALAKGFYRDAGLDVTIANGGPQVNAVQLLLAGQCDFITGYDFQILHGVAGGMPLVTVATSFQHDQQGIIMHEPATSLADLKTRRLLIASSSRQTFWPWLRKRYGLNDGQVAPYTFNLQPFFVSPDIAFQGYESSEMFDVVQKNIPARFFRLSDEGYPPYGTTLVTTRPMTERDPGTVASFVRASLLGWRDYLHGDPSPGNALIQKASPHESAARMAYGINALKTAKVLNSDDPAFHYIGTMTQDRWRATHEFMVANGLIGADAPWRDAFTSRFADAAQVTPL</sequence>
<gene>
    <name evidence="2" type="ORF">GOB93_05620</name>
</gene>
<dbReference type="Proteomes" id="UP000635278">
    <property type="component" value="Unassembled WGS sequence"/>
</dbReference>
<comment type="caution">
    <text evidence="2">The sequence shown here is derived from an EMBL/GenBank/DDBJ whole genome shotgun (WGS) entry which is preliminary data.</text>
</comment>
<dbReference type="EMBL" id="WOTB01000005">
    <property type="protein sequence ID" value="NHN84122.1"/>
    <property type="molecule type" value="Genomic_DNA"/>
</dbReference>
<organism evidence="2 3">
    <name type="scientific">Acetobacter musti</name>
    <dbReference type="NCBI Taxonomy" id="864732"/>
    <lineage>
        <taxon>Bacteria</taxon>
        <taxon>Pseudomonadati</taxon>
        <taxon>Pseudomonadota</taxon>
        <taxon>Alphaproteobacteria</taxon>
        <taxon>Acetobacterales</taxon>
        <taxon>Acetobacteraceae</taxon>
        <taxon>Acetobacter</taxon>
    </lineage>
</organism>
<accession>A0ABX0JLL0</accession>
<dbReference type="SUPFAM" id="SSF53850">
    <property type="entry name" value="Periplasmic binding protein-like II"/>
    <property type="match status" value="1"/>
</dbReference>
<evidence type="ECO:0000313" key="2">
    <source>
        <dbReference type="EMBL" id="NHN84122.1"/>
    </source>
</evidence>
<evidence type="ECO:0000313" key="3">
    <source>
        <dbReference type="Proteomes" id="UP000635278"/>
    </source>
</evidence>
<evidence type="ECO:0000259" key="1">
    <source>
        <dbReference type="Pfam" id="PF09084"/>
    </source>
</evidence>
<dbReference type="InterPro" id="IPR015168">
    <property type="entry name" value="SsuA/THI5"/>
</dbReference>
<dbReference type="InterPro" id="IPR006311">
    <property type="entry name" value="TAT_signal"/>
</dbReference>
<feature type="domain" description="SsuA/THI5-like" evidence="1">
    <location>
        <begin position="50"/>
        <end position="246"/>
    </location>
</feature>
<dbReference type="RefSeq" id="WP_173582505.1">
    <property type="nucleotide sequence ID" value="NZ_WOTB01000005.1"/>
</dbReference>
<dbReference type="Gene3D" id="3.40.190.10">
    <property type="entry name" value="Periplasmic binding protein-like II"/>
    <property type="match status" value="2"/>
</dbReference>
<dbReference type="Pfam" id="PF09084">
    <property type="entry name" value="NMT1"/>
    <property type="match status" value="1"/>
</dbReference>
<proteinExistence type="predicted"/>